<dbReference type="Proteomes" id="UP001256711">
    <property type="component" value="Unassembled WGS sequence"/>
</dbReference>
<dbReference type="InterPro" id="IPR023772">
    <property type="entry name" value="DNA-bd_HTH_TetR-type_CS"/>
</dbReference>
<gene>
    <name evidence="4" type="ORF">P7H43_06995</name>
</gene>
<dbReference type="InterPro" id="IPR050624">
    <property type="entry name" value="HTH-type_Tx_Regulator"/>
</dbReference>
<reference evidence="4" key="1">
    <citation type="submission" date="2023-03" db="EMBL/GenBank/DDBJ databases">
        <authorList>
            <person name="Shen W."/>
            <person name="Cai J."/>
        </authorList>
    </citation>
    <scope>NUCLEOTIDE SEQUENCE</scope>
    <source>
        <strain evidence="4">B226-2</strain>
    </source>
</reference>
<dbReference type="InterPro" id="IPR009057">
    <property type="entry name" value="Homeodomain-like_sf"/>
</dbReference>
<sequence>MNIAVSSKEDLITECKKIVKQQGIKGVSIRSLAKEAGISTGAVYNYFPSKNQLLAETIGSIWGEIFHFSSSNLTFTSFSQCLQALFDSIEAGKQLYPHFFTEHALVMSMENEKMGKKLMASYWDHIKESMLLTLRSDQQVRHDVFGPDLTPEEFVEYCFELFLSVMVSEKRSESLLKFVENALY</sequence>
<dbReference type="GO" id="GO:0003677">
    <property type="term" value="F:DNA binding"/>
    <property type="evidence" value="ECO:0007669"/>
    <property type="project" value="UniProtKB-UniRule"/>
</dbReference>
<evidence type="ECO:0000259" key="3">
    <source>
        <dbReference type="PROSITE" id="PS50977"/>
    </source>
</evidence>
<organism evidence="4 5">
    <name type="scientific">Enterococcus asini</name>
    <dbReference type="NCBI Taxonomy" id="57732"/>
    <lineage>
        <taxon>Bacteria</taxon>
        <taxon>Bacillati</taxon>
        <taxon>Bacillota</taxon>
        <taxon>Bacilli</taxon>
        <taxon>Lactobacillales</taxon>
        <taxon>Enterococcaceae</taxon>
        <taxon>Enterococcus</taxon>
    </lineage>
</organism>
<keyword evidence="1 2" id="KW-0238">DNA-binding</keyword>
<dbReference type="InterPro" id="IPR001647">
    <property type="entry name" value="HTH_TetR"/>
</dbReference>
<dbReference type="SUPFAM" id="SSF46689">
    <property type="entry name" value="Homeodomain-like"/>
    <property type="match status" value="1"/>
</dbReference>
<accession>A0AAW8TZD0</accession>
<evidence type="ECO:0000313" key="4">
    <source>
        <dbReference type="EMBL" id="MDT2810225.1"/>
    </source>
</evidence>
<dbReference type="EMBL" id="JARQBJ010000003">
    <property type="protein sequence ID" value="MDT2810225.1"/>
    <property type="molecule type" value="Genomic_DNA"/>
</dbReference>
<dbReference type="PROSITE" id="PS50977">
    <property type="entry name" value="HTH_TETR_2"/>
    <property type="match status" value="1"/>
</dbReference>
<dbReference type="PANTHER" id="PTHR43479:SF11">
    <property type="entry name" value="ACREF_ENVCD OPERON REPRESSOR-RELATED"/>
    <property type="match status" value="1"/>
</dbReference>
<dbReference type="Gene3D" id="1.10.357.10">
    <property type="entry name" value="Tetracycline Repressor, domain 2"/>
    <property type="match status" value="1"/>
</dbReference>
<proteinExistence type="predicted"/>
<dbReference type="PANTHER" id="PTHR43479">
    <property type="entry name" value="ACREF/ENVCD OPERON REPRESSOR-RELATED"/>
    <property type="match status" value="1"/>
</dbReference>
<dbReference type="PROSITE" id="PS01081">
    <property type="entry name" value="HTH_TETR_1"/>
    <property type="match status" value="1"/>
</dbReference>
<feature type="DNA-binding region" description="H-T-H motif" evidence="2">
    <location>
        <begin position="28"/>
        <end position="47"/>
    </location>
</feature>
<dbReference type="AlphaFoldDB" id="A0AAW8TZD0"/>
<protein>
    <submittedName>
        <fullName evidence="4">TetR/AcrR family transcriptional regulator</fullName>
    </submittedName>
</protein>
<dbReference type="Pfam" id="PF00440">
    <property type="entry name" value="TetR_N"/>
    <property type="match status" value="1"/>
</dbReference>
<feature type="domain" description="HTH tetR-type" evidence="3">
    <location>
        <begin position="5"/>
        <end position="65"/>
    </location>
</feature>
<dbReference type="RefSeq" id="WP_270597253.1">
    <property type="nucleotide sequence ID" value="NZ_JAQESC010000003.1"/>
</dbReference>
<name>A0AAW8TZD0_9ENTE</name>
<evidence type="ECO:0000313" key="5">
    <source>
        <dbReference type="Proteomes" id="UP001256711"/>
    </source>
</evidence>
<comment type="caution">
    <text evidence="4">The sequence shown here is derived from an EMBL/GenBank/DDBJ whole genome shotgun (WGS) entry which is preliminary data.</text>
</comment>
<evidence type="ECO:0000256" key="1">
    <source>
        <dbReference type="ARBA" id="ARBA00023125"/>
    </source>
</evidence>
<evidence type="ECO:0000256" key="2">
    <source>
        <dbReference type="PROSITE-ProRule" id="PRU00335"/>
    </source>
</evidence>
<dbReference type="PRINTS" id="PR00455">
    <property type="entry name" value="HTHTETR"/>
</dbReference>